<keyword evidence="2" id="KW-0732">Signal</keyword>
<dbReference type="PANTHER" id="PTHR34587:SF2">
    <property type="entry name" value="G-PROTEIN COUPLED RECEPTORS FAMILY 1 PROFILE DOMAIN-CONTAINING PROTEIN"/>
    <property type="match status" value="1"/>
</dbReference>
<dbReference type="OrthoDB" id="2336871at2759"/>
<keyword evidence="4" id="KW-1185">Reference proteome</keyword>
<reference evidence="3 4" key="1">
    <citation type="submission" date="2016-10" db="EMBL/GenBank/DDBJ databases">
        <title>Genome sequence of the basidiomycete white-rot fungus Trametes pubescens.</title>
        <authorList>
            <person name="Makela M.R."/>
            <person name="Granchi Z."/>
            <person name="Peng M."/>
            <person name="De Vries R.P."/>
            <person name="Grigoriev I."/>
            <person name="Riley R."/>
            <person name="Hilden K."/>
        </authorList>
    </citation>
    <scope>NUCLEOTIDE SEQUENCE [LARGE SCALE GENOMIC DNA]</scope>
    <source>
        <strain evidence="3 4">FBCC735</strain>
    </source>
</reference>
<accession>A0A1M2VXI3</accession>
<evidence type="ECO:0008006" key="5">
    <source>
        <dbReference type="Google" id="ProtNLM"/>
    </source>
</evidence>
<evidence type="ECO:0000256" key="2">
    <source>
        <dbReference type="SAM" id="SignalP"/>
    </source>
</evidence>
<dbReference type="PANTHER" id="PTHR34587">
    <property type="entry name" value="VWFA DOMAIN-CONTAINING PROTEIN"/>
    <property type="match status" value="1"/>
</dbReference>
<gene>
    <name evidence="3" type="ORF">TRAPUB_11150</name>
</gene>
<feature type="chain" id="PRO_5012183020" description="Carbohydrate-binding module family 19 domain-containing protein" evidence="2">
    <location>
        <begin position="18"/>
        <end position="442"/>
    </location>
</feature>
<organism evidence="3 4">
    <name type="scientific">Trametes pubescens</name>
    <name type="common">White-rot fungus</name>
    <dbReference type="NCBI Taxonomy" id="154538"/>
    <lineage>
        <taxon>Eukaryota</taxon>
        <taxon>Fungi</taxon>
        <taxon>Dikarya</taxon>
        <taxon>Basidiomycota</taxon>
        <taxon>Agaricomycotina</taxon>
        <taxon>Agaricomycetes</taxon>
        <taxon>Polyporales</taxon>
        <taxon>Polyporaceae</taxon>
        <taxon>Trametes</taxon>
    </lineage>
</organism>
<dbReference type="STRING" id="154538.A0A1M2VXI3"/>
<dbReference type="EMBL" id="MNAD01000495">
    <property type="protein sequence ID" value="OJT12283.1"/>
    <property type="molecule type" value="Genomic_DNA"/>
</dbReference>
<evidence type="ECO:0000313" key="4">
    <source>
        <dbReference type="Proteomes" id="UP000184267"/>
    </source>
</evidence>
<dbReference type="Proteomes" id="UP000184267">
    <property type="component" value="Unassembled WGS sequence"/>
</dbReference>
<protein>
    <recommendedName>
        <fullName evidence="5">Carbohydrate-binding module family 19 domain-containing protein</fullName>
    </recommendedName>
</protein>
<feature type="signal peptide" evidence="2">
    <location>
        <begin position="1"/>
        <end position="17"/>
    </location>
</feature>
<evidence type="ECO:0000256" key="1">
    <source>
        <dbReference type="SAM" id="MobiDB-lite"/>
    </source>
</evidence>
<dbReference type="AlphaFoldDB" id="A0A1M2VXI3"/>
<comment type="caution">
    <text evidence="3">The sequence shown here is derived from an EMBL/GenBank/DDBJ whole genome shotgun (WGS) entry which is preliminary data.</text>
</comment>
<evidence type="ECO:0000313" key="3">
    <source>
        <dbReference type="EMBL" id="OJT12283.1"/>
    </source>
</evidence>
<proteinExistence type="predicted"/>
<dbReference type="OMA" id="DPVNFAY"/>
<sequence>MQYSVFVALSLALAASARPRFIGSRAEFTLQNGQTALAQNQQFASLTASSPCTAGENACVGTQFAQCVDGHFVLFPCAGGLTCAALPLVNSPGTSITCTTAADRDARIAATGATGTVQRRAAGPPGAKPQAAPPAKGAPAKVPAKAPVPSKAAPKAAAPSKAAPAAPSKAAPSKAAPVASSSAAAASSAAPPAASASVAAASSAAAATTSTAAATATGTSSNSASGGAAAGGDPQSSLTLLQSLLAEGLTQDGQAVQEAGQVPSQTSSNNFINFCATVPNLPITDGKQVIGGSCNPAPMGVIAAKTNMPAAKFVKPANLDTIPANTNFTVSLKINHLETGHFVNAATNYFAAPQVVNAAGDIQGHSHIVIEHLTDLKQTTPADPVNFAYFKGLNEPAQNGVLSVTVPGLPAGVYRLASINTAANHQPALVAVAQHGSLDDMV</sequence>
<name>A0A1M2VXI3_TRAPU</name>
<dbReference type="InterPro" id="IPR053216">
    <property type="entry name" value="Appressorial_penetr-assoc"/>
</dbReference>
<feature type="region of interest" description="Disordered" evidence="1">
    <location>
        <begin position="112"/>
        <end position="172"/>
    </location>
</feature>